<accession>A0A3M7RH81</accession>
<keyword evidence="2" id="KW-1185">Reference proteome</keyword>
<evidence type="ECO:0000313" key="1">
    <source>
        <dbReference type="EMBL" id="RNA22800.1"/>
    </source>
</evidence>
<proteinExistence type="predicted"/>
<sequence>MRKELLGEYIFVKEIKHDFQEARLITFCYHTLVADMLLQHNQILLVLFYKEIAIFYNVNKF</sequence>
<comment type="caution">
    <text evidence="1">The sequence shown here is derived from an EMBL/GenBank/DDBJ whole genome shotgun (WGS) entry which is preliminary data.</text>
</comment>
<dbReference type="EMBL" id="REGN01003399">
    <property type="protein sequence ID" value="RNA22800.1"/>
    <property type="molecule type" value="Genomic_DNA"/>
</dbReference>
<dbReference type="Proteomes" id="UP000276133">
    <property type="component" value="Unassembled WGS sequence"/>
</dbReference>
<name>A0A3M7RH81_BRAPC</name>
<dbReference type="AlphaFoldDB" id="A0A3M7RH81"/>
<reference evidence="1 2" key="1">
    <citation type="journal article" date="2018" name="Sci. Rep.">
        <title>Genomic signatures of local adaptation to the degree of environmental predictability in rotifers.</title>
        <authorList>
            <person name="Franch-Gras L."/>
            <person name="Hahn C."/>
            <person name="Garcia-Roger E.M."/>
            <person name="Carmona M.J."/>
            <person name="Serra M."/>
            <person name="Gomez A."/>
        </authorList>
    </citation>
    <scope>NUCLEOTIDE SEQUENCE [LARGE SCALE GENOMIC DNA]</scope>
    <source>
        <strain evidence="1">HYR1</strain>
    </source>
</reference>
<protein>
    <submittedName>
        <fullName evidence="1">Uncharacterized protein</fullName>
    </submittedName>
</protein>
<evidence type="ECO:0000313" key="2">
    <source>
        <dbReference type="Proteomes" id="UP000276133"/>
    </source>
</evidence>
<gene>
    <name evidence="1" type="ORF">BpHYR1_031421</name>
</gene>
<organism evidence="1 2">
    <name type="scientific">Brachionus plicatilis</name>
    <name type="common">Marine rotifer</name>
    <name type="synonym">Brachionus muelleri</name>
    <dbReference type="NCBI Taxonomy" id="10195"/>
    <lineage>
        <taxon>Eukaryota</taxon>
        <taxon>Metazoa</taxon>
        <taxon>Spiralia</taxon>
        <taxon>Gnathifera</taxon>
        <taxon>Rotifera</taxon>
        <taxon>Eurotatoria</taxon>
        <taxon>Monogononta</taxon>
        <taxon>Pseudotrocha</taxon>
        <taxon>Ploima</taxon>
        <taxon>Brachionidae</taxon>
        <taxon>Brachionus</taxon>
    </lineage>
</organism>